<dbReference type="Proteomes" id="UP000272942">
    <property type="component" value="Unassembled WGS sequence"/>
</dbReference>
<evidence type="ECO:0000256" key="4">
    <source>
        <dbReference type="ARBA" id="ARBA00023136"/>
    </source>
</evidence>
<evidence type="ECO:0000256" key="5">
    <source>
        <dbReference type="SAM" id="Phobius"/>
    </source>
</evidence>
<dbReference type="OrthoDB" id="5982705at2759"/>
<evidence type="ECO:0000256" key="1">
    <source>
        <dbReference type="ARBA" id="ARBA00004141"/>
    </source>
</evidence>
<dbReference type="GO" id="GO:0016020">
    <property type="term" value="C:membrane"/>
    <property type="evidence" value="ECO:0007669"/>
    <property type="project" value="UniProtKB-SubCell"/>
</dbReference>
<organism evidence="8">
    <name type="scientific">Echinostoma caproni</name>
    <dbReference type="NCBI Taxonomy" id="27848"/>
    <lineage>
        <taxon>Eukaryota</taxon>
        <taxon>Metazoa</taxon>
        <taxon>Spiralia</taxon>
        <taxon>Lophotrochozoa</taxon>
        <taxon>Platyhelminthes</taxon>
        <taxon>Trematoda</taxon>
        <taxon>Digenea</taxon>
        <taxon>Plagiorchiida</taxon>
        <taxon>Echinostomata</taxon>
        <taxon>Echinostomatoidea</taxon>
        <taxon>Echinostomatidae</taxon>
        <taxon>Echinostoma</taxon>
    </lineage>
</organism>
<evidence type="ECO:0000313" key="8">
    <source>
        <dbReference type="WBParaSite" id="ECPE_0000478001-mRNA-1"/>
    </source>
</evidence>
<dbReference type="Gene3D" id="1.10.132.130">
    <property type="match status" value="1"/>
</dbReference>
<dbReference type="EMBL" id="UZAN01041617">
    <property type="protein sequence ID" value="VDP73579.1"/>
    <property type="molecule type" value="Genomic_DNA"/>
</dbReference>
<reference evidence="8" key="1">
    <citation type="submission" date="2016-06" db="UniProtKB">
        <authorList>
            <consortium name="WormBaseParasite"/>
        </authorList>
    </citation>
    <scope>IDENTIFICATION</scope>
</reference>
<dbReference type="CDD" id="cd03127">
    <property type="entry name" value="tetraspanin_LEL"/>
    <property type="match status" value="1"/>
</dbReference>
<evidence type="ECO:0000256" key="3">
    <source>
        <dbReference type="ARBA" id="ARBA00022989"/>
    </source>
</evidence>
<gene>
    <name evidence="6" type="ORF">ECPE_LOCUS4768</name>
</gene>
<keyword evidence="7" id="KW-1185">Reference proteome</keyword>
<reference evidence="6 7" key="2">
    <citation type="submission" date="2018-11" db="EMBL/GenBank/DDBJ databases">
        <authorList>
            <consortium name="Pathogen Informatics"/>
        </authorList>
    </citation>
    <scope>NUCLEOTIDE SEQUENCE [LARGE SCALE GENOMIC DNA]</scope>
    <source>
        <strain evidence="6 7">Egypt</strain>
    </source>
</reference>
<feature type="transmembrane region" description="Helical" evidence="5">
    <location>
        <begin position="236"/>
        <end position="256"/>
    </location>
</feature>
<feature type="transmembrane region" description="Helical" evidence="5">
    <location>
        <begin position="125"/>
        <end position="150"/>
    </location>
</feature>
<keyword evidence="2 5" id="KW-0812">Transmembrane</keyword>
<protein>
    <submittedName>
        <fullName evidence="8">Tetraspanin</fullName>
    </submittedName>
</protein>
<proteinExistence type="predicted"/>
<evidence type="ECO:0000256" key="2">
    <source>
        <dbReference type="ARBA" id="ARBA00022692"/>
    </source>
</evidence>
<comment type="subcellular location">
    <subcellularLocation>
        <location evidence="1">Membrane</location>
        <topology evidence="1">Multi-pass membrane protein</topology>
    </subcellularLocation>
</comment>
<dbReference type="Pfam" id="PF00335">
    <property type="entry name" value="Tetraspanin"/>
    <property type="match status" value="1"/>
</dbReference>
<dbReference type="InterPro" id="IPR018499">
    <property type="entry name" value="Tetraspanin/Peripherin"/>
</dbReference>
<keyword evidence="3 5" id="KW-1133">Transmembrane helix</keyword>
<accession>A0A183ACT3</accession>
<sequence>MSPAVDSVPEDEVHLFHLTRQLSMNQSAERMDLARRRLNRATHLARMAKETVDDIVEQVYRSATPSNPRTDICETLDCHNTITEQFRIKCFSHYQLAGIGLLVVSVTLTDVLYKYTDPFDTGLGPIAVAVGILGCFILAAAVFGAAAMFTDSILLLHIIKRTATNVLLKYFSMMSQNAYYKYLVERLESDMKCCGIRGYLDYERQPIPESCYNDHHVHLDGCLVKLNEILERYMRILCGITFAALIPEAMAIFTAFCYRRCSSKNEEEDEDEEEHN</sequence>
<dbReference type="Gene3D" id="1.10.1450.10">
    <property type="entry name" value="Tetraspanin"/>
    <property type="match status" value="1"/>
</dbReference>
<dbReference type="InterPro" id="IPR008952">
    <property type="entry name" value="Tetraspanin_EC2_sf"/>
</dbReference>
<feature type="transmembrane region" description="Helical" evidence="5">
    <location>
        <begin position="94"/>
        <end position="113"/>
    </location>
</feature>
<dbReference type="WBParaSite" id="ECPE_0000478001-mRNA-1">
    <property type="protein sequence ID" value="ECPE_0000478001-mRNA-1"/>
    <property type="gene ID" value="ECPE_0000478001"/>
</dbReference>
<name>A0A183ACT3_9TREM</name>
<keyword evidence="4 5" id="KW-0472">Membrane</keyword>
<dbReference type="InterPro" id="IPR046427">
    <property type="entry name" value="Legumain_prodom_sf"/>
</dbReference>
<evidence type="ECO:0000313" key="7">
    <source>
        <dbReference type="Proteomes" id="UP000272942"/>
    </source>
</evidence>
<dbReference type="SUPFAM" id="SSF48652">
    <property type="entry name" value="Tetraspanin"/>
    <property type="match status" value="1"/>
</dbReference>
<evidence type="ECO:0000313" key="6">
    <source>
        <dbReference type="EMBL" id="VDP73579.1"/>
    </source>
</evidence>
<dbReference type="AlphaFoldDB" id="A0A183ACT3"/>